<gene>
    <name evidence="2" type="ORF">J2Z17_004148</name>
</gene>
<name>A0ABS4E404_9HYPH</name>
<dbReference type="Proteomes" id="UP000759443">
    <property type="component" value="Unassembled WGS sequence"/>
</dbReference>
<dbReference type="Gene3D" id="3.40.5.80">
    <property type="match status" value="1"/>
</dbReference>
<protein>
    <recommendedName>
        <fullName evidence="1">Mu-like prophage FluMu N-terminal domain-containing protein</fullName>
    </recommendedName>
</protein>
<dbReference type="InterPro" id="IPR041227">
    <property type="entry name" value="FluMu_N"/>
</dbReference>
<comment type="caution">
    <text evidence="2">The sequence shown here is derived from an EMBL/GenBank/DDBJ whole genome shotgun (WGS) entry which is preliminary data.</text>
</comment>
<organism evidence="2 3">
    <name type="scientific">Rhizobium halophytocola</name>
    <dbReference type="NCBI Taxonomy" id="735519"/>
    <lineage>
        <taxon>Bacteria</taxon>
        <taxon>Pseudomonadati</taxon>
        <taxon>Pseudomonadota</taxon>
        <taxon>Alphaproteobacteria</taxon>
        <taxon>Hyphomicrobiales</taxon>
        <taxon>Rhizobiaceae</taxon>
        <taxon>Rhizobium/Agrobacterium group</taxon>
        <taxon>Rhizobium</taxon>
    </lineage>
</organism>
<dbReference type="Pfam" id="PF17891">
    <property type="entry name" value="FluMu_N"/>
    <property type="match status" value="1"/>
</dbReference>
<evidence type="ECO:0000259" key="1">
    <source>
        <dbReference type="Pfam" id="PF17891"/>
    </source>
</evidence>
<reference evidence="2 3" key="1">
    <citation type="submission" date="2021-03" db="EMBL/GenBank/DDBJ databases">
        <title>Genomic Encyclopedia of Type Strains, Phase IV (KMG-IV): sequencing the most valuable type-strain genomes for metagenomic binning, comparative biology and taxonomic classification.</title>
        <authorList>
            <person name="Goeker M."/>
        </authorList>
    </citation>
    <scope>NUCLEOTIDE SEQUENCE [LARGE SCALE GENOMIC DNA]</scope>
    <source>
        <strain evidence="2 3">DSM 21600</strain>
    </source>
</reference>
<dbReference type="RefSeq" id="WP_209947739.1">
    <property type="nucleotide sequence ID" value="NZ_JAGGJU010000012.1"/>
</dbReference>
<keyword evidence="3" id="KW-1185">Reference proteome</keyword>
<sequence length="71" mass="7952">MRYPLLVARLKACRETGLTMVSAVRISARRDGFRRAGMSHPKAATDHPPTTFTEDQLELLLGEPNLVVEFI</sequence>
<proteinExistence type="predicted"/>
<evidence type="ECO:0000313" key="3">
    <source>
        <dbReference type="Proteomes" id="UP000759443"/>
    </source>
</evidence>
<feature type="domain" description="Mu-like prophage FluMu N-terminal" evidence="1">
    <location>
        <begin position="26"/>
        <end position="70"/>
    </location>
</feature>
<dbReference type="SUPFAM" id="SSF160059">
    <property type="entry name" value="PriA/YqbF domain"/>
    <property type="match status" value="1"/>
</dbReference>
<dbReference type="EMBL" id="JAGGJU010000012">
    <property type="protein sequence ID" value="MBP1852690.1"/>
    <property type="molecule type" value="Genomic_DNA"/>
</dbReference>
<accession>A0ABS4E404</accession>
<evidence type="ECO:0000313" key="2">
    <source>
        <dbReference type="EMBL" id="MBP1852690.1"/>
    </source>
</evidence>